<evidence type="ECO:0000256" key="1">
    <source>
        <dbReference type="SAM" id="MobiDB-lite"/>
    </source>
</evidence>
<dbReference type="AlphaFoldDB" id="A0A0E0H8C6"/>
<feature type="compositionally biased region" description="Basic and acidic residues" evidence="1">
    <location>
        <begin position="73"/>
        <end position="93"/>
    </location>
</feature>
<reference evidence="2" key="1">
    <citation type="submission" date="2015-04" db="UniProtKB">
        <authorList>
            <consortium name="EnsemblPlants"/>
        </authorList>
    </citation>
    <scope>IDENTIFICATION</scope>
    <source>
        <strain evidence="2">SL10</strain>
    </source>
</reference>
<dbReference type="HOGENOM" id="CLU_2403387_0_0_1"/>
<dbReference type="Gramene" id="ONIVA05G00370.1">
    <property type="protein sequence ID" value="ONIVA05G00370.1"/>
    <property type="gene ID" value="ONIVA05G00370"/>
</dbReference>
<name>A0A0E0H8C6_ORYNI</name>
<organism evidence="2">
    <name type="scientific">Oryza nivara</name>
    <name type="common">Indian wild rice</name>
    <name type="synonym">Oryza sativa f. spontanea</name>
    <dbReference type="NCBI Taxonomy" id="4536"/>
    <lineage>
        <taxon>Eukaryota</taxon>
        <taxon>Viridiplantae</taxon>
        <taxon>Streptophyta</taxon>
        <taxon>Embryophyta</taxon>
        <taxon>Tracheophyta</taxon>
        <taxon>Spermatophyta</taxon>
        <taxon>Magnoliopsida</taxon>
        <taxon>Liliopsida</taxon>
        <taxon>Poales</taxon>
        <taxon>Poaceae</taxon>
        <taxon>BOP clade</taxon>
        <taxon>Oryzoideae</taxon>
        <taxon>Oryzeae</taxon>
        <taxon>Oryzinae</taxon>
        <taxon>Oryza</taxon>
    </lineage>
</organism>
<keyword evidence="3" id="KW-1185">Reference proteome</keyword>
<evidence type="ECO:0000313" key="2">
    <source>
        <dbReference type="EnsemblPlants" id="ONIVA05G00370.1"/>
    </source>
</evidence>
<evidence type="ECO:0000313" key="3">
    <source>
        <dbReference type="Proteomes" id="UP000006591"/>
    </source>
</evidence>
<dbReference type="EnsemblPlants" id="ONIVA05G00370.1">
    <property type="protein sequence ID" value="ONIVA05G00370.1"/>
    <property type="gene ID" value="ONIVA05G00370"/>
</dbReference>
<feature type="compositionally biased region" description="Low complexity" evidence="1">
    <location>
        <begin position="49"/>
        <end position="61"/>
    </location>
</feature>
<sequence>MYSAASANGAAISHPSIYGSGGVDEIERVGNTWQDLTKKGREDKGPHKPISNLLSPHSPLLPSQPKPPGHSPMGREKVSVGGEKLDGGGRRLT</sequence>
<accession>A0A0E0H8C6</accession>
<feature type="compositionally biased region" description="Basic and acidic residues" evidence="1">
    <location>
        <begin position="36"/>
        <end position="46"/>
    </location>
</feature>
<reference evidence="2" key="2">
    <citation type="submission" date="2018-04" db="EMBL/GenBank/DDBJ databases">
        <title>OnivRS2 (Oryza nivara Reference Sequence Version 2).</title>
        <authorList>
            <person name="Zhang J."/>
            <person name="Kudrna D."/>
            <person name="Lee S."/>
            <person name="Talag J."/>
            <person name="Rajasekar S."/>
            <person name="Welchert J."/>
            <person name="Hsing Y.-I."/>
            <person name="Wing R.A."/>
        </authorList>
    </citation>
    <scope>NUCLEOTIDE SEQUENCE [LARGE SCALE GENOMIC DNA]</scope>
    <source>
        <strain evidence="2">SL10</strain>
    </source>
</reference>
<feature type="region of interest" description="Disordered" evidence="1">
    <location>
        <begin position="1"/>
        <end position="93"/>
    </location>
</feature>
<dbReference type="Proteomes" id="UP000006591">
    <property type="component" value="Chromosome 5"/>
</dbReference>
<proteinExistence type="predicted"/>
<protein>
    <submittedName>
        <fullName evidence="2">Uncharacterized protein</fullName>
    </submittedName>
</protein>